<dbReference type="InterPro" id="IPR006626">
    <property type="entry name" value="PbH1"/>
</dbReference>
<gene>
    <name evidence="2" type="ORF">ACFPQ4_07925</name>
</gene>
<proteinExistence type="predicted"/>
<dbReference type="PANTHER" id="PTHR36453">
    <property type="entry name" value="SECRETED PROTEIN-RELATED"/>
    <property type="match status" value="1"/>
</dbReference>
<accession>A0ABW0QXX8</accession>
<protein>
    <submittedName>
        <fullName evidence="2">Right-handed parallel beta-helix repeat-containing protein</fullName>
    </submittedName>
</protein>
<dbReference type="EMBL" id="JBHSNC010000024">
    <property type="protein sequence ID" value="MFC5529376.1"/>
    <property type="molecule type" value="Genomic_DNA"/>
</dbReference>
<dbReference type="SUPFAM" id="SSF51126">
    <property type="entry name" value="Pectin lyase-like"/>
    <property type="match status" value="1"/>
</dbReference>
<sequence>MNDRTIGTLVNYYVSPHGDDTAAGSEAAPFATLERARKQLRGAGVAGKRSATVWLREGTHYLEQTFTLLSEDSGTADAPITYRAYPGERPVVSGGRRLRTNWEPYRDGIWQTAIAEWKGVSREGLFAELFVNGVRQTRARYPNGRGGASAFIRPLRAPSAWPHEELPLDPATFTDKTWAKPEEAVVHIMGMNKWGNLQWRVMEIDTRSGVIRLGDGGYQINDIMQGIDATGIDERSDYFVDNVFEELDAPGEWYADREAGVLYYYPPSDMDLQSAVVEVPIIDRIVSFQGTQRNPVKHVSFIDVHFRHASPTYLREYEAPSLGDWTIHRGGAVYMEGAEHCEVMYCRFDAVGGNAVFMSLYNRNHCVHGCWMHDLGESGVCLVGSKTSTLGSQHAYPAEIMVSNNKIHDIGFYGKQTAGVFISVSSDNLVSHNEIFSLPRAAICINDGTWGGHVIEHNDVYDTVRETGDHGPFNSWGRDRFWCLSQSHGPASHGAGDVVKDARKPVVIQNNRFRDRKGWGIDLDDGSSNYVVRNNLCIGVSIKLREGDYRTVENNIFVNGANPPGIHIGYEDNHDRFVRNIVVANSEWDNPEVDIDFQKGDSKGKLYEFIGPPMHGKWVKELDGNLFFSDLGRFLATVHYRPLGSRTETYGWSEWQAMGWDVNSAFADPLFVDPVAGDYRVKPHSPALALGFRNFPMDEFGLQADFPQDYE</sequence>
<dbReference type="PANTHER" id="PTHR36453:SF1">
    <property type="entry name" value="RIGHT HANDED BETA HELIX DOMAIN-CONTAINING PROTEIN"/>
    <property type="match status" value="1"/>
</dbReference>
<comment type="caution">
    <text evidence="2">The sequence shown here is derived from an EMBL/GenBank/DDBJ whole genome shotgun (WGS) entry which is preliminary data.</text>
</comment>
<dbReference type="SMART" id="SM00710">
    <property type="entry name" value="PbH1"/>
    <property type="match status" value="5"/>
</dbReference>
<dbReference type="RefSeq" id="WP_378111248.1">
    <property type="nucleotide sequence ID" value="NZ_JBHSNC010000024.1"/>
</dbReference>
<dbReference type="InterPro" id="IPR039448">
    <property type="entry name" value="Beta_helix"/>
</dbReference>
<dbReference type="Gene3D" id="2.160.20.10">
    <property type="entry name" value="Single-stranded right-handed beta-helix, Pectin lyase-like"/>
    <property type="match status" value="2"/>
</dbReference>
<keyword evidence="3" id="KW-1185">Reference proteome</keyword>
<reference evidence="3" key="1">
    <citation type="journal article" date="2019" name="Int. J. Syst. Evol. Microbiol.">
        <title>The Global Catalogue of Microorganisms (GCM) 10K type strain sequencing project: providing services to taxonomists for standard genome sequencing and annotation.</title>
        <authorList>
            <consortium name="The Broad Institute Genomics Platform"/>
            <consortium name="The Broad Institute Genome Sequencing Center for Infectious Disease"/>
            <person name="Wu L."/>
            <person name="Ma J."/>
        </authorList>
    </citation>
    <scope>NUCLEOTIDE SEQUENCE [LARGE SCALE GENOMIC DNA]</scope>
    <source>
        <strain evidence="3">CGMCC 1.18578</strain>
    </source>
</reference>
<evidence type="ECO:0000313" key="2">
    <source>
        <dbReference type="EMBL" id="MFC5529376.1"/>
    </source>
</evidence>
<dbReference type="Pfam" id="PF13229">
    <property type="entry name" value="Beta_helix"/>
    <property type="match status" value="1"/>
</dbReference>
<evidence type="ECO:0000313" key="3">
    <source>
        <dbReference type="Proteomes" id="UP001596108"/>
    </source>
</evidence>
<name>A0ABW0QXX8_9BACL</name>
<organism evidence="2 3">
    <name type="scientific">Cohnella yongneupensis</name>
    <dbReference type="NCBI Taxonomy" id="425006"/>
    <lineage>
        <taxon>Bacteria</taxon>
        <taxon>Bacillati</taxon>
        <taxon>Bacillota</taxon>
        <taxon>Bacilli</taxon>
        <taxon>Bacillales</taxon>
        <taxon>Paenibacillaceae</taxon>
        <taxon>Cohnella</taxon>
    </lineage>
</organism>
<evidence type="ECO:0000259" key="1">
    <source>
        <dbReference type="Pfam" id="PF13229"/>
    </source>
</evidence>
<dbReference type="InterPro" id="IPR011050">
    <property type="entry name" value="Pectin_lyase_fold/virulence"/>
</dbReference>
<dbReference type="Proteomes" id="UP001596108">
    <property type="component" value="Unassembled WGS sequence"/>
</dbReference>
<feature type="domain" description="Right handed beta helix" evidence="1">
    <location>
        <begin position="400"/>
        <end position="577"/>
    </location>
</feature>
<dbReference type="InterPro" id="IPR012334">
    <property type="entry name" value="Pectin_lyas_fold"/>
</dbReference>